<dbReference type="NCBIfam" id="NF009006">
    <property type="entry name" value="PRK12351.1"/>
    <property type="match status" value="1"/>
</dbReference>
<evidence type="ECO:0000256" key="2">
    <source>
        <dbReference type="ARBA" id="ARBA00005026"/>
    </source>
</evidence>
<dbReference type="PIRSF" id="PIRSF001369">
    <property type="entry name" value="Citrate_synth"/>
    <property type="match status" value="1"/>
</dbReference>
<dbReference type="RefSeq" id="WP_094852446.1">
    <property type="nucleotide sequence ID" value="NZ_NEVM01000001.1"/>
</dbReference>
<protein>
    <recommendedName>
        <fullName evidence="8">Citrate synthase</fullName>
    </recommendedName>
</protein>
<dbReference type="NCBIfam" id="TIGR01800">
    <property type="entry name" value="cit_synth_II"/>
    <property type="match status" value="1"/>
</dbReference>
<dbReference type="InterPro" id="IPR016143">
    <property type="entry name" value="Citrate_synth-like_sm_a-sub"/>
</dbReference>
<keyword evidence="4" id="KW-0816">Tricarboxylic acid cycle</keyword>
<evidence type="ECO:0000256" key="6">
    <source>
        <dbReference type="ARBA" id="ARBA00049052"/>
    </source>
</evidence>
<dbReference type="Proteomes" id="UP000216020">
    <property type="component" value="Unassembled WGS sequence"/>
</dbReference>
<dbReference type="InterPro" id="IPR024176">
    <property type="entry name" value="Citrate_synthase_bac-typ"/>
</dbReference>
<comment type="similarity">
    <text evidence="3 8 10">Belongs to the citrate synthase family.</text>
</comment>
<dbReference type="GO" id="GO:0036440">
    <property type="term" value="F:citrate synthase activity"/>
    <property type="evidence" value="ECO:0007669"/>
    <property type="project" value="UniProtKB-EC"/>
</dbReference>
<dbReference type="InterPro" id="IPR011278">
    <property type="entry name" value="2-MeCitrate/Citrate_synth_II"/>
</dbReference>
<dbReference type="PANTHER" id="PTHR11739:SF25">
    <property type="entry name" value="CITRATE SYNTHASE-RELATED PROTEIN DDB_G0287281"/>
    <property type="match status" value="1"/>
</dbReference>
<dbReference type="Gene3D" id="1.10.230.10">
    <property type="entry name" value="Cytochrome P450-Terp, domain 2"/>
    <property type="match status" value="1"/>
</dbReference>
<evidence type="ECO:0000256" key="3">
    <source>
        <dbReference type="ARBA" id="ARBA00010566"/>
    </source>
</evidence>
<comment type="pathway">
    <text evidence="1">Carbohydrate metabolism; tricarboxylic acid cycle; isocitrate from oxaloacetate: step 1/2.</text>
</comment>
<comment type="catalytic activity">
    <reaction evidence="6">
        <text>propanoyl-CoA + oxaloacetate + H2O = (2S,3S)-2-methylcitrate + CoA + H(+)</text>
        <dbReference type="Rhea" id="RHEA:23780"/>
        <dbReference type="ChEBI" id="CHEBI:15377"/>
        <dbReference type="ChEBI" id="CHEBI:15378"/>
        <dbReference type="ChEBI" id="CHEBI:16452"/>
        <dbReference type="ChEBI" id="CHEBI:57287"/>
        <dbReference type="ChEBI" id="CHEBI:57392"/>
        <dbReference type="ChEBI" id="CHEBI:58853"/>
        <dbReference type="EC" id="2.3.3.5"/>
    </reaction>
</comment>
<dbReference type="FunFam" id="1.10.230.10:FF:000003">
    <property type="entry name" value="Citrate synthase"/>
    <property type="match status" value="1"/>
</dbReference>
<dbReference type="InterPro" id="IPR036969">
    <property type="entry name" value="Citrate_synthase_sf"/>
</dbReference>
<dbReference type="PROSITE" id="PS00480">
    <property type="entry name" value="CITRATE_SYNTHASE"/>
    <property type="match status" value="1"/>
</dbReference>
<feature type="active site" evidence="9">
    <location>
        <position position="328"/>
    </location>
</feature>
<evidence type="ECO:0000256" key="4">
    <source>
        <dbReference type="ARBA" id="ARBA00022532"/>
    </source>
</evidence>
<comment type="catalytic activity">
    <reaction evidence="7">
        <text>oxaloacetate + acetyl-CoA + H2O = citrate + CoA + H(+)</text>
        <dbReference type="Rhea" id="RHEA:16845"/>
        <dbReference type="ChEBI" id="CHEBI:15377"/>
        <dbReference type="ChEBI" id="CHEBI:15378"/>
        <dbReference type="ChEBI" id="CHEBI:16452"/>
        <dbReference type="ChEBI" id="CHEBI:16947"/>
        <dbReference type="ChEBI" id="CHEBI:57287"/>
        <dbReference type="ChEBI" id="CHEBI:57288"/>
        <dbReference type="EC" id="2.3.3.16"/>
    </reaction>
</comment>
<sequence length="392" mass="43288">MSTSSTKESKEQDKPGFKPKKSVALSGVVAGNTALCTVGRSGNDLHYRGYDILDIADTSEFEEVAYLLVHGKLPNKAELKAYKQKLRALRGLPVQLQVALEALPASSHPMDVMRTAVSVLGCVLPEKDDHNTPGARDIADRLMASLGSALLYWYHYSHNGRSIDVETDDDSIGGHFLHLLHGKEPPAEWVKAMHTSLILYAEHEFNASTFTCRVIAGTGSDMYSAITGGIGALRGPKHGGANEVAFEVQSRYDTPDEAEADIRRRVENKEVVIGFGHPVYTVSDPRNKVIKEVARKLSKQAGTTKLFDIAERLETVMAEIKKMFPNLDWFSAVSYNMMGVPTAMFTPLFVIARTAGWSAHIIEQRIDNKIIRPTANYTGPEDQKFVSLEKRK</sequence>
<name>A0A261SN02_9BORD</name>
<dbReference type="InterPro" id="IPR016142">
    <property type="entry name" value="Citrate_synth-like_lrg_a-sub"/>
</dbReference>
<dbReference type="Pfam" id="PF00285">
    <property type="entry name" value="Citrate_synt"/>
    <property type="match status" value="1"/>
</dbReference>
<dbReference type="InterPro" id="IPR002020">
    <property type="entry name" value="Citrate_synthase"/>
</dbReference>
<comment type="caution">
    <text evidence="11">The sequence shown here is derived from an EMBL/GenBank/DDBJ whole genome shotgun (WGS) entry which is preliminary data.</text>
</comment>
<dbReference type="AlphaFoldDB" id="A0A261SN02"/>
<dbReference type="GO" id="GO:0050440">
    <property type="term" value="F:2-methylcitrate synthase activity"/>
    <property type="evidence" value="ECO:0007669"/>
    <property type="project" value="UniProtKB-EC"/>
</dbReference>
<dbReference type="EMBL" id="NEVM01000001">
    <property type="protein sequence ID" value="OZI38352.1"/>
    <property type="molecule type" value="Genomic_DNA"/>
</dbReference>
<reference evidence="12" key="1">
    <citation type="submission" date="2017-05" db="EMBL/GenBank/DDBJ databases">
        <title>Complete and WGS of Bordetella genogroups.</title>
        <authorList>
            <person name="Spilker T."/>
            <person name="Lipuma J."/>
        </authorList>
    </citation>
    <scope>NUCLEOTIDE SEQUENCE [LARGE SCALE GENOMIC DNA]</scope>
    <source>
        <strain evidence="12">AU16122</strain>
    </source>
</reference>
<proteinExistence type="inferred from homology"/>
<gene>
    <name evidence="11" type="ORF">CAL29_08550</name>
</gene>
<evidence type="ECO:0000256" key="9">
    <source>
        <dbReference type="PIRSR" id="PIRSR001369-1"/>
    </source>
</evidence>
<dbReference type="GO" id="GO:0019679">
    <property type="term" value="P:propionate metabolic process, methylcitrate cycle"/>
    <property type="evidence" value="ECO:0007669"/>
    <property type="project" value="TreeGrafter"/>
</dbReference>
<dbReference type="PANTHER" id="PTHR11739">
    <property type="entry name" value="CITRATE SYNTHASE"/>
    <property type="match status" value="1"/>
</dbReference>
<dbReference type="GO" id="GO:0006099">
    <property type="term" value="P:tricarboxylic acid cycle"/>
    <property type="evidence" value="ECO:0007669"/>
    <property type="project" value="UniProtKB-UniPathway"/>
</dbReference>
<keyword evidence="5 8" id="KW-0808">Transferase</keyword>
<keyword evidence="12" id="KW-1185">Reference proteome</keyword>
<dbReference type="GO" id="GO:0005975">
    <property type="term" value="P:carbohydrate metabolic process"/>
    <property type="evidence" value="ECO:0007669"/>
    <property type="project" value="TreeGrafter"/>
</dbReference>
<dbReference type="OrthoDB" id="9800864at2"/>
<dbReference type="InterPro" id="IPR019810">
    <property type="entry name" value="Citrate_synthase_AS"/>
</dbReference>
<evidence type="ECO:0000256" key="5">
    <source>
        <dbReference type="ARBA" id="ARBA00022679"/>
    </source>
</evidence>
<comment type="pathway">
    <text evidence="2">Organic acid metabolism; propanoate degradation.</text>
</comment>
<evidence type="ECO:0000313" key="11">
    <source>
        <dbReference type="EMBL" id="OZI38352.1"/>
    </source>
</evidence>
<evidence type="ECO:0000256" key="1">
    <source>
        <dbReference type="ARBA" id="ARBA00004751"/>
    </source>
</evidence>
<dbReference type="UniPathway" id="UPA00223">
    <property type="reaction ID" value="UER00717"/>
</dbReference>
<dbReference type="SUPFAM" id="SSF48256">
    <property type="entry name" value="Citrate synthase"/>
    <property type="match status" value="1"/>
</dbReference>
<accession>A0A261SN02</accession>
<evidence type="ECO:0000256" key="10">
    <source>
        <dbReference type="RuleBase" id="RU003406"/>
    </source>
</evidence>
<evidence type="ECO:0000313" key="12">
    <source>
        <dbReference type="Proteomes" id="UP000216020"/>
    </source>
</evidence>
<dbReference type="FunFam" id="1.10.580.10:FF:000004">
    <property type="entry name" value="Citrate synthase"/>
    <property type="match status" value="1"/>
</dbReference>
<feature type="active site" evidence="9">
    <location>
        <position position="277"/>
    </location>
</feature>
<organism evidence="11 12">
    <name type="scientific">Bordetella genomosp. 10</name>
    <dbReference type="NCBI Taxonomy" id="1416804"/>
    <lineage>
        <taxon>Bacteria</taxon>
        <taxon>Pseudomonadati</taxon>
        <taxon>Pseudomonadota</taxon>
        <taxon>Betaproteobacteria</taxon>
        <taxon>Burkholderiales</taxon>
        <taxon>Alcaligenaceae</taxon>
        <taxon>Bordetella</taxon>
    </lineage>
</organism>
<dbReference type="Gene3D" id="1.10.580.10">
    <property type="entry name" value="Citrate Synthase, domain 1"/>
    <property type="match status" value="1"/>
</dbReference>
<dbReference type="PRINTS" id="PR00143">
    <property type="entry name" value="CITRTSNTHASE"/>
</dbReference>
<dbReference type="GO" id="GO:0005737">
    <property type="term" value="C:cytoplasm"/>
    <property type="evidence" value="ECO:0007669"/>
    <property type="project" value="InterPro"/>
</dbReference>
<evidence type="ECO:0000256" key="7">
    <source>
        <dbReference type="ARBA" id="ARBA00049288"/>
    </source>
</evidence>
<evidence type="ECO:0000256" key="8">
    <source>
        <dbReference type="PIRNR" id="PIRNR001369"/>
    </source>
</evidence>